<reference evidence="3" key="1">
    <citation type="journal article" date="2014" name="Int. J. Syst. Evol. Microbiol.">
        <title>Complete genome sequence of Corynebacterium casei LMG S-19264T (=DSM 44701T), isolated from a smear-ripened cheese.</title>
        <authorList>
            <consortium name="US DOE Joint Genome Institute (JGI-PGF)"/>
            <person name="Walter F."/>
            <person name="Albersmeier A."/>
            <person name="Kalinowski J."/>
            <person name="Ruckert C."/>
        </authorList>
    </citation>
    <scope>NUCLEOTIDE SEQUENCE</scope>
    <source>
        <strain evidence="3">VKM Ac-1069</strain>
    </source>
</reference>
<evidence type="ECO:0000313" key="4">
    <source>
        <dbReference type="Proteomes" id="UP001143463"/>
    </source>
</evidence>
<accession>A0A9W6P1B8</accession>
<dbReference type="AlphaFoldDB" id="A0A9W6P1B8"/>
<comment type="caution">
    <text evidence="3">The sequence shown here is derived from an EMBL/GenBank/DDBJ whole genome shotgun (WGS) entry which is preliminary data.</text>
</comment>
<dbReference type="SFLD" id="SFLDG01129">
    <property type="entry name" value="C1.5:_HAD__Beta-PGM__Phosphata"/>
    <property type="match status" value="1"/>
</dbReference>
<dbReference type="InterPro" id="IPR006328">
    <property type="entry name" value="2-HAD"/>
</dbReference>
<dbReference type="EMBL" id="BSFQ01000063">
    <property type="protein sequence ID" value="GLL16053.1"/>
    <property type="molecule type" value="Genomic_DNA"/>
</dbReference>
<dbReference type="GO" id="GO:0019120">
    <property type="term" value="F:hydrolase activity, acting on acid halide bonds, in C-halide compounds"/>
    <property type="evidence" value="ECO:0007669"/>
    <property type="project" value="InterPro"/>
</dbReference>
<dbReference type="SUPFAM" id="SSF56784">
    <property type="entry name" value="HAD-like"/>
    <property type="match status" value="1"/>
</dbReference>
<dbReference type="InterPro" id="IPR023198">
    <property type="entry name" value="PGP-like_dom2"/>
</dbReference>
<dbReference type="Gene3D" id="3.40.50.1000">
    <property type="entry name" value="HAD superfamily/HAD-like"/>
    <property type="match status" value="1"/>
</dbReference>
<dbReference type="PANTHER" id="PTHR43316">
    <property type="entry name" value="HYDROLASE, HALOACID DELAHOGENASE-RELATED"/>
    <property type="match status" value="1"/>
</dbReference>
<evidence type="ECO:0000256" key="2">
    <source>
        <dbReference type="ARBA" id="ARBA00022801"/>
    </source>
</evidence>
<comment type="similarity">
    <text evidence="1">Belongs to the HAD-like hydrolase superfamily. S-2-haloalkanoic acid dehalogenase family.</text>
</comment>
<dbReference type="CDD" id="cd02588">
    <property type="entry name" value="HAD_L2-DEX"/>
    <property type="match status" value="1"/>
</dbReference>
<dbReference type="InterPro" id="IPR051540">
    <property type="entry name" value="S-2-haloacid_dehalogenase"/>
</dbReference>
<keyword evidence="4" id="KW-1185">Reference proteome</keyword>
<gene>
    <name evidence="3" type="ORF">GCM10017577_72080</name>
</gene>
<dbReference type="InterPro" id="IPR006439">
    <property type="entry name" value="HAD-SF_hydro_IA"/>
</dbReference>
<dbReference type="NCBIfam" id="TIGR01428">
    <property type="entry name" value="HAD_type_II"/>
    <property type="match status" value="1"/>
</dbReference>
<evidence type="ECO:0000313" key="3">
    <source>
        <dbReference type="EMBL" id="GLL16053.1"/>
    </source>
</evidence>
<dbReference type="NCBIfam" id="TIGR01493">
    <property type="entry name" value="HAD-SF-IA-v2"/>
    <property type="match status" value="1"/>
</dbReference>
<dbReference type="Pfam" id="PF00702">
    <property type="entry name" value="Hydrolase"/>
    <property type="match status" value="1"/>
</dbReference>
<dbReference type="PANTHER" id="PTHR43316:SF3">
    <property type="entry name" value="HALOACID DEHALOGENASE, TYPE II (AFU_ORTHOLOGUE AFUA_2G07750)-RELATED"/>
    <property type="match status" value="1"/>
</dbReference>
<dbReference type="SFLD" id="SFLDS00003">
    <property type="entry name" value="Haloacid_Dehalogenase"/>
    <property type="match status" value="1"/>
</dbReference>
<protein>
    <submittedName>
        <fullName evidence="3">Dehalogenase</fullName>
    </submittedName>
</protein>
<dbReference type="PRINTS" id="PR00413">
    <property type="entry name" value="HADHALOGNASE"/>
</dbReference>
<dbReference type="InterPro" id="IPR036412">
    <property type="entry name" value="HAD-like_sf"/>
</dbReference>
<organism evidence="3 4">
    <name type="scientific">Pseudonocardia halophobica</name>
    <dbReference type="NCBI Taxonomy" id="29401"/>
    <lineage>
        <taxon>Bacteria</taxon>
        <taxon>Bacillati</taxon>
        <taxon>Actinomycetota</taxon>
        <taxon>Actinomycetes</taxon>
        <taxon>Pseudonocardiales</taxon>
        <taxon>Pseudonocardiaceae</taxon>
        <taxon>Pseudonocardia</taxon>
    </lineage>
</organism>
<evidence type="ECO:0000256" key="1">
    <source>
        <dbReference type="ARBA" id="ARBA00008106"/>
    </source>
</evidence>
<name>A0A9W6P1B8_9PSEU</name>
<dbReference type="Gene3D" id="1.10.150.240">
    <property type="entry name" value="Putative phosphatase, domain 2"/>
    <property type="match status" value="1"/>
</dbReference>
<reference evidence="3" key="2">
    <citation type="submission" date="2023-01" db="EMBL/GenBank/DDBJ databases">
        <authorList>
            <person name="Sun Q."/>
            <person name="Evtushenko L."/>
        </authorList>
    </citation>
    <scope>NUCLEOTIDE SEQUENCE</scope>
    <source>
        <strain evidence="3">VKM Ac-1069</strain>
    </source>
</reference>
<dbReference type="InterPro" id="IPR023214">
    <property type="entry name" value="HAD_sf"/>
</dbReference>
<keyword evidence="2" id="KW-0378">Hydrolase</keyword>
<dbReference type="RefSeq" id="WP_037050306.1">
    <property type="nucleotide sequence ID" value="NZ_BAAAUZ010000038.1"/>
</dbReference>
<sequence>MAPETVVFDVNETLSDLRPLAERFSELGAPEHLSTLWFASTLREGIALAAAGDYRPFAEVARETALDLLAPYTSDEDAPDHVIRGFLGLPLHPDVAEGVHRLRAAGSRLVTLSNGSTSVAERLLGEAGIRDEFEYVLSVDDAGIWKPAPGAYEFAARVCRREPGELLMVAVHPWDLHGAARAGMRTAWIDRDGRRYPEHVQAPDHRVPTVGALAELPG</sequence>
<dbReference type="Proteomes" id="UP001143463">
    <property type="component" value="Unassembled WGS sequence"/>
</dbReference>
<proteinExistence type="inferred from homology"/>